<dbReference type="EMBL" id="SUMC01000005">
    <property type="protein sequence ID" value="TKA12168.1"/>
    <property type="molecule type" value="Genomic_DNA"/>
</dbReference>
<protein>
    <submittedName>
        <fullName evidence="1">Uncharacterized protein</fullName>
    </submittedName>
</protein>
<evidence type="ECO:0000313" key="1">
    <source>
        <dbReference type="EMBL" id="TKA12168.1"/>
    </source>
</evidence>
<proteinExistence type="predicted"/>
<sequence>MPDIHWDPPFCSEGANCFRLGTDGLGNAYIGRTDTDDYITDTREALGALITAIKNGAADHLL</sequence>
<dbReference type="RefSeq" id="WP_136722701.1">
    <property type="nucleotide sequence ID" value="NZ_SUMC01000005.1"/>
</dbReference>
<keyword evidence="2" id="KW-1185">Reference proteome</keyword>
<evidence type="ECO:0000313" key="2">
    <source>
        <dbReference type="Proteomes" id="UP000305778"/>
    </source>
</evidence>
<dbReference type="Proteomes" id="UP000305778">
    <property type="component" value="Unassembled WGS sequence"/>
</dbReference>
<name>A0A4U0SRX3_9ACTN</name>
<organism evidence="1 2">
    <name type="scientific">Actinacidiphila oryziradicis</name>
    <dbReference type="NCBI Taxonomy" id="2571141"/>
    <lineage>
        <taxon>Bacteria</taxon>
        <taxon>Bacillati</taxon>
        <taxon>Actinomycetota</taxon>
        <taxon>Actinomycetes</taxon>
        <taxon>Kitasatosporales</taxon>
        <taxon>Streptomycetaceae</taxon>
        <taxon>Actinacidiphila</taxon>
    </lineage>
</organism>
<accession>A0A4U0SRX3</accession>
<dbReference type="AlphaFoldDB" id="A0A4U0SRX3"/>
<reference evidence="1 2" key="1">
    <citation type="submission" date="2019-04" db="EMBL/GenBank/DDBJ databases">
        <title>Streptomyces oryziradicis sp. nov., a novel actinomycete isolated from rhizosphere soil of rice (Oryza sativa L.).</title>
        <authorList>
            <person name="Li C."/>
        </authorList>
    </citation>
    <scope>NUCLEOTIDE SEQUENCE [LARGE SCALE GENOMIC DNA]</scope>
    <source>
        <strain evidence="1 2">NEAU-C40</strain>
    </source>
</reference>
<dbReference type="OrthoDB" id="4271010at2"/>
<comment type="caution">
    <text evidence="1">The sequence shown here is derived from an EMBL/GenBank/DDBJ whole genome shotgun (WGS) entry which is preliminary data.</text>
</comment>
<gene>
    <name evidence="1" type="ORF">FCI23_07715</name>
</gene>